<evidence type="ECO:0000313" key="2">
    <source>
        <dbReference type="Proteomes" id="UP000001817"/>
    </source>
</evidence>
<sequence>MTKPDFITDSAIFNPLWERAKSRVQELASASLAELLYFDSVDISTQRFFELVRALLTFEGASDFATLVLKPDPVSYFNFHFHKYPGFVHRAEQSDDDFFESWQKDPGDSPADCLWANSERYAVLPTPGTWFMYADRKWEMGVLTGPPNIIAFARSFYPFFLQPGEGFRIVE</sequence>
<dbReference type="KEGG" id="bxe:Bxe_B1611"/>
<dbReference type="eggNOG" id="ENOG5032P6E">
    <property type="taxonomic scope" value="Bacteria"/>
</dbReference>
<organism evidence="1 2">
    <name type="scientific">Paraburkholderia xenovorans (strain LB400)</name>
    <dbReference type="NCBI Taxonomy" id="266265"/>
    <lineage>
        <taxon>Bacteria</taxon>
        <taxon>Pseudomonadati</taxon>
        <taxon>Pseudomonadota</taxon>
        <taxon>Betaproteobacteria</taxon>
        <taxon>Burkholderiales</taxon>
        <taxon>Burkholderiaceae</taxon>
        <taxon>Paraburkholderia</taxon>
    </lineage>
</organism>
<dbReference type="KEGG" id="bxb:DR64_6914"/>
<keyword evidence="2" id="KW-1185">Reference proteome</keyword>
<dbReference type="RefSeq" id="WP_011491687.1">
    <property type="nucleotide sequence ID" value="NC_007952.1"/>
</dbReference>
<dbReference type="STRING" id="266265.Bxe_B1611"/>
<protein>
    <submittedName>
        <fullName evidence="1">Uncharacterized protein</fullName>
    </submittedName>
</protein>
<dbReference type="EMBL" id="CP000271">
    <property type="protein sequence ID" value="ABE34353.1"/>
    <property type="molecule type" value="Genomic_DNA"/>
</dbReference>
<name>Q13NI6_PARXL</name>
<evidence type="ECO:0000313" key="1">
    <source>
        <dbReference type="EMBL" id="ABE34353.1"/>
    </source>
</evidence>
<reference evidence="1 2" key="1">
    <citation type="journal article" date="2006" name="Proc. Natl. Acad. Sci. U.S.A.">
        <title>Burkholderia xenovorans LB400 harbors a multi-replicon, 9.73-Mbp genome shaped for versatility.</title>
        <authorList>
            <person name="Chain P.S."/>
            <person name="Denef V.J."/>
            <person name="Konstantinidis K.T."/>
            <person name="Vergez L.M."/>
            <person name="Agullo L."/>
            <person name="Reyes V.L."/>
            <person name="Hauser L."/>
            <person name="Cordova M."/>
            <person name="Gomez L."/>
            <person name="Gonzalez M."/>
            <person name="Land M."/>
            <person name="Lao V."/>
            <person name="Larimer F."/>
            <person name="LiPuma J.J."/>
            <person name="Mahenthiralingam E."/>
            <person name="Malfatti S.A."/>
            <person name="Marx C.J."/>
            <person name="Parnell J.J."/>
            <person name="Ramette A."/>
            <person name="Richardson P."/>
            <person name="Seeger M."/>
            <person name="Smith D."/>
            <person name="Spilker T."/>
            <person name="Sul W.J."/>
            <person name="Tsoi T.V."/>
            <person name="Ulrich L.E."/>
            <person name="Zhulin I.B."/>
            <person name="Tiedje J.M."/>
        </authorList>
    </citation>
    <scope>NUCLEOTIDE SEQUENCE [LARGE SCALE GENOMIC DNA]</scope>
    <source>
        <strain evidence="1 2">LB400</strain>
    </source>
</reference>
<proteinExistence type="predicted"/>
<accession>Q13NI6</accession>
<dbReference type="OrthoDB" id="9100203at2"/>
<dbReference type="AlphaFoldDB" id="Q13NI6"/>
<gene>
    <name evidence="1" type="ORF">Bxe_B1611</name>
</gene>
<dbReference type="Proteomes" id="UP000001817">
    <property type="component" value="Chromosome 2"/>
</dbReference>